<organism evidence="1 2">
    <name type="scientific">Lentinula aff. lateritia</name>
    <dbReference type="NCBI Taxonomy" id="2804960"/>
    <lineage>
        <taxon>Eukaryota</taxon>
        <taxon>Fungi</taxon>
        <taxon>Dikarya</taxon>
        <taxon>Basidiomycota</taxon>
        <taxon>Agaricomycotina</taxon>
        <taxon>Agaricomycetes</taxon>
        <taxon>Agaricomycetidae</taxon>
        <taxon>Agaricales</taxon>
        <taxon>Marasmiineae</taxon>
        <taxon>Omphalotaceae</taxon>
        <taxon>Lentinula</taxon>
    </lineage>
</organism>
<accession>A0ACC1TLT8</accession>
<dbReference type="Proteomes" id="UP001163835">
    <property type="component" value="Unassembled WGS sequence"/>
</dbReference>
<dbReference type="EMBL" id="MU795550">
    <property type="protein sequence ID" value="KAJ3805684.1"/>
    <property type="molecule type" value="Genomic_DNA"/>
</dbReference>
<proteinExistence type="predicted"/>
<reference evidence="1" key="1">
    <citation type="submission" date="2022-09" db="EMBL/GenBank/DDBJ databases">
        <title>A Global Phylogenomic Analysis of the Shiitake Genus Lentinula.</title>
        <authorList>
            <consortium name="DOE Joint Genome Institute"/>
            <person name="Sierra-Patev S."/>
            <person name="Min B."/>
            <person name="Naranjo-Ortiz M."/>
            <person name="Looney B."/>
            <person name="Konkel Z."/>
            <person name="Slot J.C."/>
            <person name="Sakamoto Y."/>
            <person name="Steenwyk J.L."/>
            <person name="Rokas A."/>
            <person name="Carro J."/>
            <person name="Camarero S."/>
            <person name="Ferreira P."/>
            <person name="Molpeceres G."/>
            <person name="Ruiz-Duenas F.J."/>
            <person name="Serrano A."/>
            <person name="Henrissat B."/>
            <person name="Drula E."/>
            <person name="Hughes K.W."/>
            <person name="Mata J.L."/>
            <person name="Ishikawa N.K."/>
            <person name="Vargas-Isla R."/>
            <person name="Ushijima S."/>
            <person name="Smith C.A."/>
            <person name="Ahrendt S."/>
            <person name="Andreopoulos W."/>
            <person name="He G."/>
            <person name="Labutti K."/>
            <person name="Lipzen A."/>
            <person name="Ng V."/>
            <person name="Riley R."/>
            <person name="Sandor L."/>
            <person name="Barry K."/>
            <person name="Martinez A.T."/>
            <person name="Xiao Y."/>
            <person name="Gibbons J.G."/>
            <person name="Terashima K."/>
            <person name="Grigoriev I.V."/>
            <person name="Hibbett D.S."/>
        </authorList>
    </citation>
    <scope>NUCLEOTIDE SEQUENCE</scope>
    <source>
        <strain evidence="1">TMI1499</strain>
    </source>
</reference>
<keyword evidence="2" id="KW-1185">Reference proteome</keyword>
<gene>
    <name evidence="1" type="ORF">F5876DRAFT_81516</name>
</gene>
<protein>
    <submittedName>
        <fullName evidence="1">Uncharacterized protein</fullName>
    </submittedName>
</protein>
<evidence type="ECO:0000313" key="1">
    <source>
        <dbReference type="EMBL" id="KAJ3805684.1"/>
    </source>
</evidence>
<comment type="caution">
    <text evidence="1">The sequence shown here is derived from an EMBL/GenBank/DDBJ whole genome shotgun (WGS) entry which is preliminary data.</text>
</comment>
<name>A0ACC1TLT8_9AGAR</name>
<sequence>MATDPRILNWIDNVSTECKVTGETEQDSSHTCMHISINHAQLSHSQAVRNDIGSTSYPITSDDEIMDSLSSLTSLDELEENPGEAQHTSPFFTTPSELPELDLVTGVRGVEVHQSAKTQIWPNGLETILPTLIKEKENVFVNVLEYDEERVAWMADPKNQTPPSNSIVHYLDRKLYKDKGLIEDIRKLTAWGYVVVVSGAIPDHGKDLLTLEEISYELGTGVSEGQVVSYHDLEKRACNPSNPHMECTLPEFLDNINEVNKVGVVLDLPTNQQALPAPYNVLNDGQCSWTQTLSQYRPMNPVFSDNFLPDAWILLHHAGILTNPHQDVDGEAVIWQVAGDRNNPTPKIWGIMTFVDPKAPCLPLRKLHRMITDICELRTKAKAPKPKRGEIWPLEDPYLQWEKCSLELIYAIPGDIIIQPPGTIHVVYTPAACITIGSQSFSYDTLHLTEFTRDLHRKHANYVTNQAQQSINETLHRMVLALPNHPNRGE</sequence>
<evidence type="ECO:0000313" key="2">
    <source>
        <dbReference type="Proteomes" id="UP001163835"/>
    </source>
</evidence>